<feature type="transmembrane region" description="Helical" evidence="2">
    <location>
        <begin position="24"/>
        <end position="50"/>
    </location>
</feature>
<feature type="transmembrane region" description="Helical" evidence="2">
    <location>
        <begin position="219"/>
        <end position="240"/>
    </location>
</feature>
<dbReference type="EMBL" id="ML769388">
    <property type="protein sequence ID" value="KAE9409422.1"/>
    <property type="molecule type" value="Genomic_DNA"/>
</dbReference>
<keyword evidence="2" id="KW-0472">Membrane</keyword>
<evidence type="ECO:0000256" key="2">
    <source>
        <dbReference type="SAM" id="Phobius"/>
    </source>
</evidence>
<feature type="compositionally biased region" description="Basic and acidic residues" evidence="1">
    <location>
        <begin position="351"/>
        <end position="369"/>
    </location>
</feature>
<evidence type="ECO:0008006" key="5">
    <source>
        <dbReference type="Google" id="ProtNLM"/>
    </source>
</evidence>
<keyword evidence="4" id="KW-1185">Reference proteome</keyword>
<keyword evidence="2" id="KW-1133">Transmembrane helix</keyword>
<feature type="transmembrane region" description="Helical" evidence="2">
    <location>
        <begin position="138"/>
        <end position="159"/>
    </location>
</feature>
<evidence type="ECO:0000313" key="3">
    <source>
        <dbReference type="EMBL" id="KAE9409422.1"/>
    </source>
</evidence>
<accession>A0A6A4IBB5</accession>
<sequence>MASFKPPQSFSEAFALSEEISPDIAVASNAIQCMLYGVQLVLVIFTTYALGRAALRSTARAILLLVTFLMFATSTVYVVLSLRLEVLSLTPGVGVTATSWGLSSRELALTFLPTMNYVCSDAVLNWRAYVLWNQDRKVLAVPFVLLGGSIIATFVGVGTANNIHLAMFSRFEDSNRSLFAAWVLSFATNIAATTLIAIKTWQHRGFIKVNMEASNRSTVTSKVMTLLVESGIIYCCFWVASTSLNRLIFKAALIATNTSFASEAPISLRIRYTGSILQDASVQLSGIYPIIIIVLVAMRKSVADVLTEPAVSTFQAGTRPGFSFRSNGTRTSMHTDMRRPADASAMIIGLDEGRDRDSEKRGEPNHHEEESENGSMV</sequence>
<feature type="transmembrane region" description="Helical" evidence="2">
    <location>
        <begin position="179"/>
        <end position="198"/>
    </location>
</feature>
<dbReference type="Proteomes" id="UP000799118">
    <property type="component" value="Unassembled WGS sequence"/>
</dbReference>
<feature type="transmembrane region" description="Helical" evidence="2">
    <location>
        <begin position="107"/>
        <end position="126"/>
    </location>
</feature>
<evidence type="ECO:0000313" key="4">
    <source>
        <dbReference type="Proteomes" id="UP000799118"/>
    </source>
</evidence>
<gene>
    <name evidence="3" type="ORF">BT96DRAFT_970308</name>
</gene>
<dbReference type="OrthoDB" id="2744793at2759"/>
<dbReference type="AlphaFoldDB" id="A0A6A4IBB5"/>
<feature type="region of interest" description="Disordered" evidence="1">
    <location>
        <begin position="350"/>
        <end position="377"/>
    </location>
</feature>
<proteinExistence type="predicted"/>
<evidence type="ECO:0000256" key="1">
    <source>
        <dbReference type="SAM" id="MobiDB-lite"/>
    </source>
</evidence>
<name>A0A6A4IBB5_9AGAR</name>
<reference evidence="3" key="1">
    <citation type="journal article" date="2019" name="Environ. Microbiol.">
        <title>Fungal ecological strategies reflected in gene transcription - a case study of two litter decomposers.</title>
        <authorList>
            <person name="Barbi F."/>
            <person name="Kohler A."/>
            <person name="Barry K."/>
            <person name="Baskaran P."/>
            <person name="Daum C."/>
            <person name="Fauchery L."/>
            <person name="Ihrmark K."/>
            <person name="Kuo A."/>
            <person name="LaButti K."/>
            <person name="Lipzen A."/>
            <person name="Morin E."/>
            <person name="Grigoriev I.V."/>
            <person name="Henrissat B."/>
            <person name="Lindahl B."/>
            <person name="Martin F."/>
        </authorList>
    </citation>
    <scope>NUCLEOTIDE SEQUENCE</scope>
    <source>
        <strain evidence="3">JB14</strain>
    </source>
</reference>
<protein>
    <recommendedName>
        <fullName evidence="5">Integral membrane protein</fullName>
    </recommendedName>
</protein>
<organism evidence="3 4">
    <name type="scientific">Gymnopus androsaceus JB14</name>
    <dbReference type="NCBI Taxonomy" id="1447944"/>
    <lineage>
        <taxon>Eukaryota</taxon>
        <taxon>Fungi</taxon>
        <taxon>Dikarya</taxon>
        <taxon>Basidiomycota</taxon>
        <taxon>Agaricomycotina</taxon>
        <taxon>Agaricomycetes</taxon>
        <taxon>Agaricomycetidae</taxon>
        <taxon>Agaricales</taxon>
        <taxon>Marasmiineae</taxon>
        <taxon>Omphalotaceae</taxon>
        <taxon>Gymnopus</taxon>
    </lineage>
</organism>
<feature type="transmembrane region" description="Helical" evidence="2">
    <location>
        <begin position="62"/>
        <end position="80"/>
    </location>
</feature>
<keyword evidence="2" id="KW-0812">Transmembrane</keyword>